<comment type="caution">
    <text evidence="1">The sequence shown here is derived from an EMBL/GenBank/DDBJ whole genome shotgun (WGS) entry which is preliminary data.</text>
</comment>
<name>A0A0R3KY06_9BRAD</name>
<dbReference type="AlphaFoldDB" id="A0A0R3KY06"/>
<dbReference type="RefSeq" id="WP_057851501.1">
    <property type="nucleotide sequence ID" value="NZ_LLXX01000118.1"/>
</dbReference>
<gene>
    <name evidence="1" type="ORF">CP49_03425</name>
</gene>
<evidence type="ECO:0008006" key="3">
    <source>
        <dbReference type="Google" id="ProtNLM"/>
    </source>
</evidence>
<dbReference type="OrthoDB" id="8139804at2"/>
<reference evidence="1 2" key="1">
    <citation type="submission" date="2014-03" db="EMBL/GenBank/DDBJ databases">
        <title>Bradyrhizobium valentinum sp. nov., isolated from effective nodules of Lupinus mariae-josephae, a lupine endemic of basic-lime soils in Eastern Spain.</title>
        <authorList>
            <person name="Duran D."/>
            <person name="Rey L."/>
            <person name="Navarro A."/>
            <person name="Busquets A."/>
            <person name="Imperial J."/>
            <person name="Ruiz-Argueso T."/>
        </authorList>
    </citation>
    <scope>NUCLEOTIDE SEQUENCE [LARGE SCALE GENOMIC DNA]</scope>
    <source>
        <strain evidence="1 2">LmjM3</strain>
    </source>
</reference>
<keyword evidence="2" id="KW-1185">Reference proteome</keyword>
<protein>
    <recommendedName>
        <fullName evidence="3">PAS domain-containing protein</fullName>
    </recommendedName>
</protein>
<dbReference type="STRING" id="1518501.CQ10_23040"/>
<sequence length="209" mass="23061">MEFASADPSVVKSIRQRYLLNEWLRAAGRQRTMPPPGDFQPEQVADELVDMMHYEVVGQGDGARFLITHEGARLATTYGSDHIEPAQRTNRYLDDAIGPERYANVVTSYRTCVVRQRPTYSISTVQDADGKDVSYERLLMPLGDGNVVRQIVGSFKCISIEGGLKISNLMGLQPKGKPEVLVRAVIDRQFVPAAAPADAPAADEIVELD</sequence>
<accession>A0A0R3KY06</accession>
<evidence type="ECO:0000313" key="1">
    <source>
        <dbReference type="EMBL" id="KRR05547.1"/>
    </source>
</evidence>
<dbReference type="Proteomes" id="UP000051913">
    <property type="component" value="Unassembled WGS sequence"/>
</dbReference>
<organism evidence="1 2">
    <name type="scientific">Bradyrhizobium valentinum</name>
    <dbReference type="NCBI Taxonomy" id="1518501"/>
    <lineage>
        <taxon>Bacteria</taxon>
        <taxon>Pseudomonadati</taxon>
        <taxon>Pseudomonadota</taxon>
        <taxon>Alphaproteobacteria</taxon>
        <taxon>Hyphomicrobiales</taxon>
        <taxon>Nitrobacteraceae</taxon>
        <taxon>Bradyrhizobium</taxon>
    </lineage>
</organism>
<dbReference type="EMBL" id="LLXX01000118">
    <property type="protein sequence ID" value="KRR05547.1"/>
    <property type="molecule type" value="Genomic_DNA"/>
</dbReference>
<proteinExistence type="predicted"/>
<evidence type="ECO:0000313" key="2">
    <source>
        <dbReference type="Proteomes" id="UP000051913"/>
    </source>
</evidence>